<proteinExistence type="predicted"/>
<dbReference type="AlphaFoldDB" id="A0A6N2N544"/>
<sequence>MLVRAIRTNFKRTLSFIGPEVKDGCPVLALADGYNEGGLGFKERSAEKRFRARVLISDIKTDSELEERSAEKRFRARVLRWDGYQGQIGREEVPSSRFKMGWISRKSAEKRFRARVLIWAGYQGQIGREKWRNIDQMKIWGKQNQAAQVQAVTLDGVLPSSTRGLPCYCILRGRIDAGNNAVMELS</sequence>
<name>A0A6N2N544_SALVM</name>
<gene>
    <name evidence="1" type="ORF">SVIM_LOCUS456430</name>
</gene>
<dbReference type="EMBL" id="CAADRP010002096">
    <property type="protein sequence ID" value="VFU61112.1"/>
    <property type="molecule type" value="Genomic_DNA"/>
</dbReference>
<accession>A0A6N2N544</accession>
<organism evidence="1">
    <name type="scientific">Salix viminalis</name>
    <name type="common">Common osier</name>
    <name type="synonym">Basket willow</name>
    <dbReference type="NCBI Taxonomy" id="40686"/>
    <lineage>
        <taxon>Eukaryota</taxon>
        <taxon>Viridiplantae</taxon>
        <taxon>Streptophyta</taxon>
        <taxon>Embryophyta</taxon>
        <taxon>Tracheophyta</taxon>
        <taxon>Spermatophyta</taxon>
        <taxon>Magnoliopsida</taxon>
        <taxon>eudicotyledons</taxon>
        <taxon>Gunneridae</taxon>
        <taxon>Pentapetalae</taxon>
        <taxon>rosids</taxon>
        <taxon>fabids</taxon>
        <taxon>Malpighiales</taxon>
        <taxon>Salicaceae</taxon>
        <taxon>Saliceae</taxon>
        <taxon>Salix</taxon>
    </lineage>
</organism>
<evidence type="ECO:0000313" key="1">
    <source>
        <dbReference type="EMBL" id="VFU61112.1"/>
    </source>
</evidence>
<protein>
    <submittedName>
        <fullName evidence="1">Uncharacterized protein</fullName>
    </submittedName>
</protein>
<reference evidence="1" key="1">
    <citation type="submission" date="2019-03" db="EMBL/GenBank/DDBJ databases">
        <authorList>
            <person name="Mank J."/>
            <person name="Almeida P."/>
        </authorList>
    </citation>
    <scope>NUCLEOTIDE SEQUENCE</scope>
    <source>
        <strain evidence="1">78183</strain>
    </source>
</reference>